<name>A0A1F8E0I3_9BACT</name>
<sequence>MKTISHSAKKGFTLLELLIVIAVIAVLSAILIFILDPTETLAKARDTQRISDMGSLKTAIGVYVTGTTTASLDGVNGASRNNKCLGGSGTKSIFPSIDSGTTLTFGIVTGFTAFSQVAEANSSLTDGTGWIPVNLSGIVGGSPISNMPIDPINTVAVAATPANTDLYYRYACRKSPLTFELDAKLESIAFTTTDNRATKDGGNNSTLYEVGTDLAILPSSGAF</sequence>
<organism evidence="2 3">
    <name type="scientific">Candidatus Wolfebacteria bacterium RIFOXYD1_FULL_48_65</name>
    <dbReference type="NCBI Taxonomy" id="1802561"/>
    <lineage>
        <taxon>Bacteria</taxon>
        <taxon>Candidatus Wolfeibacteriota</taxon>
    </lineage>
</organism>
<dbReference type="Proteomes" id="UP000179057">
    <property type="component" value="Unassembled WGS sequence"/>
</dbReference>
<dbReference type="Pfam" id="PF07963">
    <property type="entry name" value="N_methyl"/>
    <property type="match status" value="1"/>
</dbReference>
<evidence type="ECO:0008006" key="4">
    <source>
        <dbReference type="Google" id="ProtNLM"/>
    </source>
</evidence>
<keyword evidence="1" id="KW-0472">Membrane</keyword>
<evidence type="ECO:0000313" key="2">
    <source>
        <dbReference type="EMBL" id="OGM93728.1"/>
    </source>
</evidence>
<feature type="transmembrane region" description="Helical" evidence="1">
    <location>
        <begin position="12"/>
        <end position="35"/>
    </location>
</feature>
<proteinExistence type="predicted"/>
<comment type="caution">
    <text evidence="2">The sequence shown here is derived from an EMBL/GenBank/DDBJ whole genome shotgun (WGS) entry which is preliminary data.</text>
</comment>
<dbReference type="NCBIfam" id="TIGR02532">
    <property type="entry name" value="IV_pilin_GFxxxE"/>
    <property type="match status" value="1"/>
</dbReference>
<evidence type="ECO:0000256" key="1">
    <source>
        <dbReference type="SAM" id="Phobius"/>
    </source>
</evidence>
<reference evidence="2 3" key="1">
    <citation type="journal article" date="2016" name="Nat. Commun.">
        <title>Thousands of microbial genomes shed light on interconnected biogeochemical processes in an aquifer system.</title>
        <authorList>
            <person name="Anantharaman K."/>
            <person name="Brown C.T."/>
            <person name="Hug L.A."/>
            <person name="Sharon I."/>
            <person name="Castelle C.J."/>
            <person name="Probst A.J."/>
            <person name="Thomas B.C."/>
            <person name="Singh A."/>
            <person name="Wilkins M.J."/>
            <person name="Karaoz U."/>
            <person name="Brodie E.L."/>
            <person name="Williams K.H."/>
            <person name="Hubbard S.S."/>
            <person name="Banfield J.F."/>
        </authorList>
    </citation>
    <scope>NUCLEOTIDE SEQUENCE [LARGE SCALE GENOMIC DNA]</scope>
</reference>
<gene>
    <name evidence="2" type="ORF">A2610_00520</name>
</gene>
<keyword evidence="1" id="KW-1133">Transmembrane helix</keyword>
<dbReference type="SUPFAM" id="SSF54523">
    <property type="entry name" value="Pili subunits"/>
    <property type="match status" value="1"/>
</dbReference>
<dbReference type="InterPro" id="IPR012902">
    <property type="entry name" value="N_methyl_site"/>
</dbReference>
<evidence type="ECO:0000313" key="3">
    <source>
        <dbReference type="Proteomes" id="UP000179057"/>
    </source>
</evidence>
<accession>A0A1F8E0I3</accession>
<protein>
    <recommendedName>
        <fullName evidence="4">Type II secretion system protein GspG C-terminal domain-containing protein</fullName>
    </recommendedName>
</protein>
<dbReference type="PROSITE" id="PS00409">
    <property type="entry name" value="PROKAR_NTER_METHYL"/>
    <property type="match status" value="1"/>
</dbReference>
<dbReference type="Gene3D" id="3.30.700.10">
    <property type="entry name" value="Glycoprotein, Type 4 Pilin"/>
    <property type="match status" value="1"/>
</dbReference>
<dbReference type="EMBL" id="MGIV01000022">
    <property type="protein sequence ID" value="OGM93728.1"/>
    <property type="molecule type" value="Genomic_DNA"/>
</dbReference>
<dbReference type="AlphaFoldDB" id="A0A1F8E0I3"/>
<dbReference type="InterPro" id="IPR045584">
    <property type="entry name" value="Pilin-like"/>
</dbReference>
<keyword evidence="1" id="KW-0812">Transmembrane</keyword>